<keyword evidence="1" id="KW-0812">Transmembrane</keyword>
<evidence type="ECO:0000256" key="1">
    <source>
        <dbReference type="SAM" id="Phobius"/>
    </source>
</evidence>
<gene>
    <name evidence="3" type="ORF">C0630_12610</name>
</gene>
<dbReference type="InterPro" id="IPR036938">
    <property type="entry name" value="PAP2/HPO_sf"/>
</dbReference>
<feature type="domain" description="Phosphatidic acid phosphatase type 2/haloperoxidase" evidence="2">
    <location>
        <begin position="100"/>
        <end position="216"/>
    </location>
</feature>
<feature type="transmembrane region" description="Helical" evidence="1">
    <location>
        <begin position="158"/>
        <end position="186"/>
    </location>
</feature>
<feature type="transmembrane region" description="Helical" evidence="1">
    <location>
        <begin position="198"/>
        <end position="218"/>
    </location>
</feature>
<keyword evidence="1" id="KW-1133">Transmembrane helix</keyword>
<dbReference type="AlphaFoldDB" id="A0A2N6CVI9"/>
<feature type="transmembrane region" description="Helical" evidence="1">
    <location>
        <begin position="61"/>
        <end position="82"/>
    </location>
</feature>
<organism evidence="3 4">
    <name type="scientific">Sedimenticola selenatireducens</name>
    <dbReference type="NCBI Taxonomy" id="191960"/>
    <lineage>
        <taxon>Bacteria</taxon>
        <taxon>Pseudomonadati</taxon>
        <taxon>Pseudomonadota</taxon>
        <taxon>Gammaproteobacteria</taxon>
        <taxon>Chromatiales</taxon>
        <taxon>Sedimenticolaceae</taxon>
        <taxon>Sedimenticola</taxon>
    </lineage>
</organism>
<protein>
    <recommendedName>
        <fullName evidence="2">Phosphatidic acid phosphatase type 2/haloperoxidase domain-containing protein</fullName>
    </recommendedName>
</protein>
<comment type="caution">
    <text evidence="3">The sequence shown here is derived from an EMBL/GenBank/DDBJ whole genome shotgun (WGS) entry which is preliminary data.</text>
</comment>
<dbReference type="Proteomes" id="UP000235015">
    <property type="component" value="Unassembled WGS sequence"/>
</dbReference>
<evidence type="ECO:0000313" key="3">
    <source>
        <dbReference type="EMBL" id="PLX61226.1"/>
    </source>
</evidence>
<dbReference type="InterPro" id="IPR000326">
    <property type="entry name" value="PAP2/HPO"/>
</dbReference>
<feature type="transmembrane region" description="Helical" evidence="1">
    <location>
        <begin position="94"/>
        <end position="114"/>
    </location>
</feature>
<dbReference type="GO" id="GO:0016020">
    <property type="term" value="C:membrane"/>
    <property type="evidence" value="ECO:0007669"/>
    <property type="project" value="UniProtKB-SubCell"/>
</dbReference>
<evidence type="ECO:0000313" key="4">
    <source>
        <dbReference type="Proteomes" id="UP000235015"/>
    </source>
</evidence>
<dbReference type="Pfam" id="PF01569">
    <property type="entry name" value="PAP2"/>
    <property type="match status" value="1"/>
</dbReference>
<dbReference type="CDD" id="cd01610">
    <property type="entry name" value="PAP2_like"/>
    <property type="match status" value="1"/>
</dbReference>
<keyword evidence="1" id="KW-0472">Membrane</keyword>
<dbReference type="SMART" id="SM00014">
    <property type="entry name" value="acidPPc"/>
    <property type="match status" value="1"/>
</dbReference>
<dbReference type="EMBL" id="PKUN01000021">
    <property type="protein sequence ID" value="PLX61226.1"/>
    <property type="molecule type" value="Genomic_DNA"/>
</dbReference>
<evidence type="ECO:0000259" key="2">
    <source>
        <dbReference type="SMART" id="SM00014"/>
    </source>
</evidence>
<accession>A0A2N6CVI9</accession>
<proteinExistence type="predicted"/>
<feature type="transmembrane region" description="Helical" evidence="1">
    <location>
        <begin position="12"/>
        <end position="30"/>
    </location>
</feature>
<reference evidence="3 4" key="1">
    <citation type="submission" date="2017-11" db="EMBL/GenBank/DDBJ databases">
        <title>Genome-resolved metagenomics identifies genetic mobility, metabolic interactions, and unexpected diversity in perchlorate-reducing communities.</title>
        <authorList>
            <person name="Barnum T.P."/>
            <person name="Figueroa I.A."/>
            <person name="Carlstrom C.I."/>
            <person name="Lucas L.N."/>
            <person name="Engelbrektson A.L."/>
            <person name="Coates J.D."/>
        </authorList>
    </citation>
    <scope>NUCLEOTIDE SEQUENCE [LARGE SCALE GENOMIC DNA]</scope>
    <source>
        <strain evidence="3">BM301</strain>
    </source>
</reference>
<dbReference type="STRING" id="1111735.GCA_000428045_00303"/>
<dbReference type="RefSeq" id="WP_273439823.1">
    <property type="nucleotide sequence ID" value="NZ_PKUN01000021.1"/>
</dbReference>
<name>A0A2N6CVI9_9GAMM</name>
<dbReference type="SUPFAM" id="SSF48317">
    <property type="entry name" value="Acid phosphatase/Vanadium-dependent haloperoxidase"/>
    <property type="match status" value="1"/>
</dbReference>
<sequence>MNDTMNAGWHKTPLILANLLALLLMLSWLVEPTRGLWQALDEQLFWAMNRSLDWSEGWRRLWAVANNRAFDLVAAVAMLLLFAHQALLRDRKRLQHYIAVGLMMFITLLLMLAISKELPIERPSATAQFPEALRLTQLVPDIPTKDYSSDSFPGDHGLVLLLCAGFAVAYLPRIHGLLALLFMVIFTMPRLISGAHWVTDEIVGALSLGLITLSWLFATPLHRRLLGWFERQISRLFTRLGFS</sequence>